<name>A0ABV2K9G1_SPOPS</name>
<comment type="caution">
    <text evidence="1">The sequence shown here is derived from an EMBL/GenBank/DDBJ whole genome shotgun (WGS) entry which is preliminary data.</text>
</comment>
<evidence type="ECO:0000313" key="1">
    <source>
        <dbReference type="EMBL" id="MET3656719.1"/>
    </source>
</evidence>
<protein>
    <submittedName>
        <fullName evidence="1">Uncharacterized protein</fullName>
    </submittedName>
</protein>
<keyword evidence="2" id="KW-1185">Reference proteome</keyword>
<sequence length="63" mass="7123">MRCIKNKTNCLSSLADVSADKEIFDLPIHKASAHLNETRLEMLVVRVEIIELLEAAPYEKKAI</sequence>
<organism evidence="1 2">
    <name type="scientific">Sporosarcina psychrophila</name>
    <name type="common">Bacillus psychrophilus</name>
    <dbReference type="NCBI Taxonomy" id="1476"/>
    <lineage>
        <taxon>Bacteria</taxon>
        <taxon>Bacillati</taxon>
        <taxon>Bacillota</taxon>
        <taxon>Bacilli</taxon>
        <taxon>Bacillales</taxon>
        <taxon>Caryophanaceae</taxon>
        <taxon>Sporosarcina</taxon>
    </lineage>
</organism>
<gene>
    <name evidence="1" type="ORF">ABIC55_001806</name>
</gene>
<reference evidence="1 2" key="1">
    <citation type="submission" date="2024-06" db="EMBL/GenBank/DDBJ databases">
        <title>Sorghum-associated microbial communities from plants grown in Nebraska, USA.</title>
        <authorList>
            <person name="Schachtman D."/>
        </authorList>
    </citation>
    <scope>NUCLEOTIDE SEQUENCE [LARGE SCALE GENOMIC DNA]</scope>
    <source>
        <strain evidence="1 2">1288</strain>
    </source>
</reference>
<dbReference type="RefSeq" id="WP_187047605.1">
    <property type="nucleotide sequence ID" value="NZ_CP146246.1"/>
</dbReference>
<dbReference type="Proteomes" id="UP001549104">
    <property type="component" value="Unassembled WGS sequence"/>
</dbReference>
<evidence type="ECO:0000313" key="2">
    <source>
        <dbReference type="Proteomes" id="UP001549104"/>
    </source>
</evidence>
<dbReference type="EMBL" id="JBEPME010000002">
    <property type="protein sequence ID" value="MET3656719.1"/>
    <property type="molecule type" value="Genomic_DNA"/>
</dbReference>
<accession>A0ABV2K9G1</accession>
<proteinExistence type="predicted"/>